<keyword evidence="3" id="KW-0560">Oxidoreductase</keyword>
<dbReference type="RefSeq" id="WP_028159818.1">
    <property type="nucleotide sequence ID" value="NZ_JANUDC010000001.1"/>
</dbReference>
<accession>A0A0A3Y3T2</accession>
<feature type="transmembrane region" description="Helical" evidence="4">
    <location>
        <begin position="6"/>
        <end position="25"/>
    </location>
</feature>
<sequence length="309" mass="35198">MLKQLFAPQLVILYVLAASTIYVHFRGKQRLRFARQLGDHSTYLAPYNVLMYAGSAVPNSPVIPVEQFPELKPLSENWETIRDEAVRLFDEGFIRAAAKNNDWGFYSFFKSGWKRFYLKWYDDFLPSANTLCPKTVELLKSIPSVHGAMFAMLPPGGKLGAHRDPFAGSLRYHLGLVTPNSNKCRILVDGVECVWRDGEAFMFDETFIHSAENATDVNRIILFCDVERPMKYGFMTAINRWVSHHIVKASATQNVDGESVGVLNKVFGKLYEIHLGSRKVKEWNRNVYYTLKYSLTALVLGLIVMSALR</sequence>
<keyword evidence="2" id="KW-0223">Dioxygenase</keyword>
<dbReference type="Proteomes" id="UP000030377">
    <property type="component" value="Unassembled WGS sequence"/>
</dbReference>
<dbReference type="InterPro" id="IPR007803">
    <property type="entry name" value="Asp/Arg/Pro-Hydrxlase"/>
</dbReference>
<evidence type="ECO:0000313" key="7">
    <source>
        <dbReference type="Proteomes" id="UP000030377"/>
    </source>
</evidence>
<gene>
    <name evidence="6" type="ORF">MA20_07860</name>
</gene>
<dbReference type="InterPro" id="IPR027443">
    <property type="entry name" value="IPNS-like_sf"/>
</dbReference>
<evidence type="ECO:0000313" key="6">
    <source>
        <dbReference type="EMBL" id="KGT79991.1"/>
    </source>
</evidence>
<keyword evidence="4" id="KW-0472">Membrane</keyword>
<dbReference type="Gene3D" id="2.60.120.330">
    <property type="entry name" value="B-lactam Antibiotic, Isopenicillin N Synthase, Chain"/>
    <property type="match status" value="1"/>
</dbReference>
<comment type="caution">
    <text evidence="6">The sequence shown here is derived from an EMBL/GenBank/DDBJ whole genome shotgun (WGS) entry which is preliminary data.</text>
</comment>
<evidence type="ECO:0000256" key="4">
    <source>
        <dbReference type="SAM" id="Phobius"/>
    </source>
</evidence>
<protein>
    <submittedName>
        <fullName evidence="6">Aspartyl beta-hydroxylase</fullName>
    </submittedName>
</protein>
<proteinExistence type="inferred from homology"/>
<feature type="transmembrane region" description="Helical" evidence="4">
    <location>
        <begin position="287"/>
        <end position="308"/>
    </location>
</feature>
<dbReference type="eggNOG" id="COG3555">
    <property type="taxonomic scope" value="Bacteria"/>
</dbReference>
<feature type="domain" description="Aspartyl/asparaginy/proline hydroxylase" evidence="5">
    <location>
        <begin position="76"/>
        <end position="229"/>
    </location>
</feature>
<dbReference type="AlphaFoldDB" id="A0A0A3Y3T2"/>
<organism evidence="6 7">
    <name type="scientific">Bradyrhizobium japonicum</name>
    <dbReference type="NCBI Taxonomy" id="375"/>
    <lineage>
        <taxon>Bacteria</taxon>
        <taxon>Pseudomonadati</taxon>
        <taxon>Pseudomonadota</taxon>
        <taxon>Alphaproteobacteria</taxon>
        <taxon>Hyphomicrobiales</taxon>
        <taxon>Nitrobacteraceae</taxon>
        <taxon>Bradyrhizobium</taxon>
    </lineage>
</organism>
<evidence type="ECO:0000256" key="3">
    <source>
        <dbReference type="ARBA" id="ARBA00023002"/>
    </source>
</evidence>
<dbReference type="InterPro" id="IPR051821">
    <property type="entry name" value="Asp/Asn_beta-hydroxylase"/>
</dbReference>
<evidence type="ECO:0000256" key="2">
    <source>
        <dbReference type="ARBA" id="ARBA00022964"/>
    </source>
</evidence>
<reference evidence="6 7" key="1">
    <citation type="submission" date="2014-09" db="EMBL/GenBank/DDBJ databases">
        <title>Draft genome of Bradyrhizobium japonicum Is-34.</title>
        <authorList>
            <person name="Tsurumaru H."/>
            <person name="Yamakawa T."/>
            <person name="Hashimoto S."/>
            <person name="Okizaki K."/>
            <person name="Kanesaki Y."/>
            <person name="Yoshikawa H."/>
            <person name="Yajima S."/>
        </authorList>
    </citation>
    <scope>NUCLEOTIDE SEQUENCE [LARGE SCALE GENOMIC DNA]</scope>
    <source>
        <strain evidence="6 7">Is-34</strain>
    </source>
</reference>
<name>A0A0A3Y3T2_BRAJP</name>
<evidence type="ECO:0000256" key="1">
    <source>
        <dbReference type="ARBA" id="ARBA00007730"/>
    </source>
</evidence>
<comment type="similarity">
    <text evidence="1">Belongs to the aspartyl/asparaginyl beta-hydroxylase family.</text>
</comment>
<keyword evidence="4" id="KW-1133">Transmembrane helix</keyword>
<dbReference type="PANTHER" id="PTHR46332">
    <property type="entry name" value="ASPARTATE BETA-HYDROXYLASE DOMAIN-CONTAINING PROTEIN 2"/>
    <property type="match status" value="1"/>
</dbReference>
<keyword evidence="4" id="KW-0812">Transmembrane</keyword>
<dbReference type="EMBL" id="JRPN01000005">
    <property type="protein sequence ID" value="KGT79991.1"/>
    <property type="molecule type" value="Genomic_DNA"/>
</dbReference>
<dbReference type="Pfam" id="PF05118">
    <property type="entry name" value="Asp_Arg_Hydrox"/>
    <property type="match status" value="1"/>
</dbReference>
<dbReference type="SUPFAM" id="SSF51197">
    <property type="entry name" value="Clavaminate synthase-like"/>
    <property type="match status" value="1"/>
</dbReference>
<evidence type="ECO:0000259" key="5">
    <source>
        <dbReference type="Pfam" id="PF05118"/>
    </source>
</evidence>
<dbReference type="PANTHER" id="PTHR46332:SF5">
    <property type="entry name" value="ASPARTATE BETA-HYDROXYLASE DOMAIN CONTAINING 2"/>
    <property type="match status" value="1"/>
</dbReference>
<dbReference type="GO" id="GO:0051213">
    <property type="term" value="F:dioxygenase activity"/>
    <property type="evidence" value="ECO:0007669"/>
    <property type="project" value="UniProtKB-KW"/>
</dbReference>
<dbReference type="STRING" id="375.BKD09_RS19795"/>